<accession>A0A3N4LMD2</accession>
<keyword evidence="3" id="KW-1185">Reference proteome</keyword>
<keyword evidence="1" id="KW-0812">Transmembrane</keyword>
<dbReference type="InParanoid" id="A0A3N4LMD2"/>
<proteinExistence type="predicted"/>
<gene>
    <name evidence="2" type="ORF">L211DRAFT_850414</name>
</gene>
<keyword evidence="1" id="KW-0472">Membrane</keyword>
<reference evidence="2 3" key="1">
    <citation type="journal article" date="2018" name="Nat. Ecol. Evol.">
        <title>Pezizomycetes genomes reveal the molecular basis of ectomycorrhizal truffle lifestyle.</title>
        <authorList>
            <person name="Murat C."/>
            <person name="Payen T."/>
            <person name="Noel B."/>
            <person name="Kuo A."/>
            <person name="Morin E."/>
            <person name="Chen J."/>
            <person name="Kohler A."/>
            <person name="Krizsan K."/>
            <person name="Balestrini R."/>
            <person name="Da Silva C."/>
            <person name="Montanini B."/>
            <person name="Hainaut M."/>
            <person name="Levati E."/>
            <person name="Barry K.W."/>
            <person name="Belfiori B."/>
            <person name="Cichocki N."/>
            <person name="Clum A."/>
            <person name="Dockter R.B."/>
            <person name="Fauchery L."/>
            <person name="Guy J."/>
            <person name="Iotti M."/>
            <person name="Le Tacon F."/>
            <person name="Lindquist E.A."/>
            <person name="Lipzen A."/>
            <person name="Malagnac F."/>
            <person name="Mello A."/>
            <person name="Molinier V."/>
            <person name="Miyauchi S."/>
            <person name="Poulain J."/>
            <person name="Riccioni C."/>
            <person name="Rubini A."/>
            <person name="Sitrit Y."/>
            <person name="Splivallo R."/>
            <person name="Traeger S."/>
            <person name="Wang M."/>
            <person name="Zifcakova L."/>
            <person name="Wipf D."/>
            <person name="Zambonelli A."/>
            <person name="Paolocci F."/>
            <person name="Nowrousian M."/>
            <person name="Ottonello S."/>
            <person name="Baldrian P."/>
            <person name="Spatafora J.W."/>
            <person name="Henrissat B."/>
            <person name="Nagy L.G."/>
            <person name="Aury J.M."/>
            <person name="Wincker P."/>
            <person name="Grigoriev I.V."/>
            <person name="Bonfante P."/>
            <person name="Martin F.M."/>
        </authorList>
    </citation>
    <scope>NUCLEOTIDE SEQUENCE [LARGE SCALE GENOMIC DNA]</scope>
    <source>
        <strain evidence="2 3">ATCC MYA-4762</strain>
    </source>
</reference>
<dbReference type="AlphaFoldDB" id="A0A3N4LMD2"/>
<dbReference type="OrthoDB" id="5417219at2759"/>
<evidence type="ECO:0000313" key="2">
    <source>
        <dbReference type="EMBL" id="RPB22659.1"/>
    </source>
</evidence>
<evidence type="ECO:0000256" key="1">
    <source>
        <dbReference type="SAM" id="Phobius"/>
    </source>
</evidence>
<sequence>MPLLSRFFTALHYGSATRGRMMGARMFTATRDVAIAFKLNERTHSGVKWVLGFGVGTVLLGIGIAIFKVYHYDIAREKDMKDYIKDTIANSQLLILAEMRALEARVESKKRW</sequence>
<organism evidence="2 3">
    <name type="scientific">Terfezia boudieri ATCC MYA-4762</name>
    <dbReference type="NCBI Taxonomy" id="1051890"/>
    <lineage>
        <taxon>Eukaryota</taxon>
        <taxon>Fungi</taxon>
        <taxon>Dikarya</taxon>
        <taxon>Ascomycota</taxon>
        <taxon>Pezizomycotina</taxon>
        <taxon>Pezizomycetes</taxon>
        <taxon>Pezizales</taxon>
        <taxon>Pezizaceae</taxon>
        <taxon>Terfezia</taxon>
    </lineage>
</organism>
<name>A0A3N4LMD2_9PEZI</name>
<keyword evidence="1" id="KW-1133">Transmembrane helix</keyword>
<evidence type="ECO:0000313" key="3">
    <source>
        <dbReference type="Proteomes" id="UP000267821"/>
    </source>
</evidence>
<dbReference type="Proteomes" id="UP000267821">
    <property type="component" value="Unassembled WGS sequence"/>
</dbReference>
<feature type="transmembrane region" description="Helical" evidence="1">
    <location>
        <begin position="49"/>
        <end position="70"/>
    </location>
</feature>
<protein>
    <submittedName>
        <fullName evidence="2">Uncharacterized protein</fullName>
    </submittedName>
</protein>
<dbReference type="EMBL" id="ML121550">
    <property type="protein sequence ID" value="RPB22659.1"/>
    <property type="molecule type" value="Genomic_DNA"/>
</dbReference>